<dbReference type="PANTHER" id="PTHR10582">
    <property type="entry name" value="TRANSIENT RECEPTOR POTENTIAL ION CHANNEL PROTEIN"/>
    <property type="match status" value="1"/>
</dbReference>
<evidence type="ECO:0000256" key="2">
    <source>
        <dbReference type="SAM" id="Phobius"/>
    </source>
</evidence>
<sequence length="1144" mass="132135">MDESDLNFLVDGSRSRIFDPKNIASFHDDMEYNPLSVNDQMRLMNPRKHTLMNNLLLALKDSDKSRVDEILNQKEAVHFKSSGLPLKVAIENGNYQMAKDLMYQGFILSPTLMFDAVKANSDELASNIIKFSFYPEDIIDLMFWFLVKKNKIQLAKELYQNEDSLKVICSYEDIENPEAMNRICNNEKFLESAIDCSLKIGCDEAACMVIQTDFQYINTQRVQKAIDTGCTNFLKILWSGDAEGDPDNIANKKLMSPIWDHCTNLSRISENEEAELRNMFKASVLLSNYLEEKKYHLARKILEWPSMHSSPKILRIITTQENEELAIDYLDNCTINLTSEYFSTALASNKYNICLAMLRRIKSRLDIKSKVAQKKLISLLESSETCLLSIEILTRINIRIWNFDLTRELCIKLNSLIKKKMEIIYVSSPLVFCVLVCETMKKLGDSSSQYRGRCFSTLELYISLACSIQEAITEETCLKFYMSQKDTRDRTVFEIIAKNQFFELLENDDIGIMVTKLWIGSENYYGLTRASSIATTVFAPYGSEESLQFQKGMDLTKPYVFQLARWKDACSSRFLASGISILFLIIIYQVLLYTLIADNSLAKIKYDKFEGRIFRIIELMIFGIACEQLVILIFTLKTRGRYTFNWWKFNDWCISILIVFIAAEIPTTLYEKGIIYESTAKLDSGILHSIMIFLLCTKYISIIMTSDAFGPFLSMTLLIFKEIFTFFVIFICFGMCSSACFTLLFRDIGDKSLYSKLDYSARTLFMATIGPFDISVFDTHPIFGPILLAIFLLIGHVLMLNLLVGIVTNVFNIFQTRIASEHRSVIIRNYFKNIWSDDYGMLIFVPTPFTAISLLFSPFVLIPKNPKIWNSIITNILYLVYAIPYFCAFICVSLISLPFAYILGFLIYGKTGSEVPEKKGVQIFQLPSEPNEIQATVLKFSILKSFAWTVIGIPWLFYAFFVDCYRFWIAAYMTTEIEEDNYMSIVDNYFVVNLQKALLAVKGDLVTPEELFNCFDFFNKLEKQDNQDLNSEYLEFFRQLGNPRMDYKIQINKIKALFPAKTGDVYDQNYISRVRYYSSAWLNKGVTIFQRKIGTMQQLRKMKLESSENTKPFDIEIEKVEAQVDYLRTKSAEILEKMKELSRI</sequence>
<dbReference type="OrthoDB" id="197980at2759"/>
<keyword evidence="1" id="KW-0677">Repeat</keyword>
<keyword evidence="4" id="KW-1185">Reference proteome</keyword>
<dbReference type="EMBL" id="MPUH01000598">
    <property type="protein sequence ID" value="OMJ77010.1"/>
    <property type="molecule type" value="Genomic_DNA"/>
</dbReference>
<reference evidence="3 4" key="1">
    <citation type="submission" date="2016-11" db="EMBL/GenBank/DDBJ databases">
        <title>The macronuclear genome of Stentor coeruleus: a giant cell with tiny introns.</title>
        <authorList>
            <person name="Slabodnick M."/>
            <person name="Ruby J.G."/>
            <person name="Reiff S.B."/>
            <person name="Swart E.C."/>
            <person name="Gosai S."/>
            <person name="Prabakaran S."/>
            <person name="Witkowska E."/>
            <person name="Larue G.E."/>
            <person name="Fisher S."/>
            <person name="Freeman R.M."/>
            <person name="Gunawardena J."/>
            <person name="Chu W."/>
            <person name="Stover N.A."/>
            <person name="Gregory B.D."/>
            <person name="Nowacki M."/>
            <person name="Derisi J."/>
            <person name="Roy S.W."/>
            <person name="Marshall W.F."/>
            <person name="Sood P."/>
        </authorList>
    </citation>
    <scope>NUCLEOTIDE SEQUENCE [LARGE SCALE GENOMIC DNA]</scope>
    <source>
        <strain evidence="3">WM001</strain>
    </source>
</reference>
<proteinExistence type="predicted"/>
<gene>
    <name evidence="3" type="ORF">SteCoe_23489</name>
</gene>
<feature type="transmembrane region" description="Helical" evidence="2">
    <location>
        <begin position="682"/>
        <end position="703"/>
    </location>
</feature>
<feature type="transmembrane region" description="Helical" evidence="2">
    <location>
        <begin position="839"/>
        <end position="862"/>
    </location>
</feature>
<accession>A0A1R2BJR6</accession>
<feature type="transmembrane region" description="Helical" evidence="2">
    <location>
        <begin position="786"/>
        <end position="814"/>
    </location>
</feature>
<feature type="transmembrane region" description="Helical" evidence="2">
    <location>
        <begin position="946"/>
        <end position="968"/>
    </location>
</feature>
<feature type="transmembrane region" description="Helical" evidence="2">
    <location>
        <begin position="882"/>
        <end position="909"/>
    </location>
</feature>
<protein>
    <recommendedName>
        <fullName evidence="5">Ion transport domain-containing protein</fullName>
    </recommendedName>
</protein>
<dbReference type="InterPro" id="IPR024862">
    <property type="entry name" value="TRPV"/>
</dbReference>
<dbReference type="GO" id="GO:0005886">
    <property type="term" value="C:plasma membrane"/>
    <property type="evidence" value="ECO:0007669"/>
    <property type="project" value="TreeGrafter"/>
</dbReference>
<evidence type="ECO:0000313" key="3">
    <source>
        <dbReference type="EMBL" id="OMJ77010.1"/>
    </source>
</evidence>
<dbReference type="Proteomes" id="UP000187209">
    <property type="component" value="Unassembled WGS sequence"/>
</dbReference>
<dbReference type="PANTHER" id="PTHR10582:SF2">
    <property type="entry name" value="INACTIVE"/>
    <property type="match status" value="1"/>
</dbReference>
<evidence type="ECO:0000313" key="4">
    <source>
        <dbReference type="Proteomes" id="UP000187209"/>
    </source>
</evidence>
<dbReference type="GO" id="GO:0098703">
    <property type="term" value="P:calcium ion import across plasma membrane"/>
    <property type="evidence" value="ECO:0007669"/>
    <property type="project" value="TreeGrafter"/>
</dbReference>
<keyword evidence="2" id="KW-0472">Membrane</keyword>
<organism evidence="3 4">
    <name type="scientific">Stentor coeruleus</name>
    <dbReference type="NCBI Taxonomy" id="5963"/>
    <lineage>
        <taxon>Eukaryota</taxon>
        <taxon>Sar</taxon>
        <taxon>Alveolata</taxon>
        <taxon>Ciliophora</taxon>
        <taxon>Postciliodesmatophora</taxon>
        <taxon>Heterotrichea</taxon>
        <taxon>Heterotrichida</taxon>
        <taxon>Stentoridae</taxon>
        <taxon>Stentor</taxon>
    </lineage>
</organism>
<comment type="caution">
    <text evidence="3">The sequence shown here is derived from an EMBL/GenBank/DDBJ whole genome shotgun (WGS) entry which is preliminary data.</text>
</comment>
<keyword evidence="2" id="KW-1133">Transmembrane helix</keyword>
<feature type="transmembrane region" description="Helical" evidence="2">
    <location>
        <begin position="723"/>
        <end position="745"/>
    </location>
</feature>
<feature type="transmembrane region" description="Helical" evidence="2">
    <location>
        <begin position="574"/>
        <end position="596"/>
    </location>
</feature>
<name>A0A1R2BJR6_9CILI</name>
<dbReference type="GO" id="GO:0005262">
    <property type="term" value="F:calcium channel activity"/>
    <property type="evidence" value="ECO:0007669"/>
    <property type="project" value="TreeGrafter"/>
</dbReference>
<dbReference type="AlphaFoldDB" id="A0A1R2BJR6"/>
<feature type="transmembrane region" description="Helical" evidence="2">
    <location>
        <begin position="616"/>
        <end position="637"/>
    </location>
</feature>
<evidence type="ECO:0000256" key="1">
    <source>
        <dbReference type="ARBA" id="ARBA00022737"/>
    </source>
</evidence>
<keyword evidence="2" id="KW-0812">Transmembrane</keyword>
<feature type="transmembrane region" description="Helical" evidence="2">
    <location>
        <begin position="649"/>
        <end position="670"/>
    </location>
</feature>
<evidence type="ECO:0008006" key="5">
    <source>
        <dbReference type="Google" id="ProtNLM"/>
    </source>
</evidence>